<name>A0AA40EMD2_9PEZI</name>
<evidence type="ECO:0000313" key="2">
    <source>
        <dbReference type="EMBL" id="KAK0741999.1"/>
    </source>
</evidence>
<feature type="chain" id="PRO_5041450809" evidence="1">
    <location>
        <begin position="23"/>
        <end position="315"/>
    </location>
</feature>
<dbReference type="Proteomes" id="UP001172159">
    <property type="component" value="Unassembled WGS sequence"/>
</dbReference>
<evidence type="ECO:0000256" key="1">
    <source>
        <dbReference type="SAM" id="SignalP"/>
    </source>
</evidence>
<sequence>MAALPRLLHLLSLSVLFALVLGSPVSPPNAPRNRDVEARAPGALAGDDELVLVSEVTRALPTWTTPPVRPTKPILTSVPLEPAPAPVPTRRAIDIEPPIKVIPQKGCTTTSYEAWVYPCSWSGTQTLYPTTTTLFKEVNCNGCENIIIWRDYSSCPNMVINKTERVNTASTYWSTICKPTALFAKRTADNVPAIQTPNSYSIGGGQDQVPIPAAAQITPFPKPAVDLRSPRYGHGVGGNLQPDICQTTLVLQPPQSAGKTSTKYSRYTTTTISVNCSGCTSLVVSTALAGHGPPVVFTTTATLLVGTATAYACRT</sequence>
<dbReference type="AlphaFoldDB" id="A0AA40EMD2"/>
<feature type="signal peptide" evidence="1">
    <location>
        <begin position="1"/>
        <end position="22"/>
    </location>
</feature>
<comment type="caution">
    <text evidence="2">The sequence shown here is derived from an EMBL/GenBank/DDBJ whole genome shotgun (WGS) entry which is preliminary data.</text>
</comment>
<reference evidence="2" key="1">
    <citation type="submission" date="2023-06" db="EMBL/GenBank/DDBJ databases">
        <title>Genome-scale phylogeny and comparative genomics of the fungal order Sordariales.</title>
        <authorList>
            <consortium name="Lawrence Berkeley National Laboratory"/>
            <person name="Hensen N."/>
            <person name="Bonometti L."/>
            <person name="Westerberg I."/>
            <person name="Brannstrom I.O."/>
            <person name="Guillou S."/>
            <person name="Cros-Aarteil S."/>
            <person name="Calhoun S."/>
            <person name="Haridas S."/>
            <person name="Kuo A."/>
            <person name="Mondo S."/>
            <person name="Pangilinan J."/>
            <person name="Riley R."/>
            <person name="Labutti K."/>
            <person name="Andreopoulos B."/>
            <person name="Lipzen A."/>
            <person name="Chen C."/>
            <person name="Yanf M."/>
            <person name="Daum C."/>
            <person name="Ng V."/>
            <person name="Clum A."/>
            <person name="Steindorff A."/>
            <person name="Ohm R."/>
            <person name="Martin F."/>
            <person name="Silar P."/>
            <person name="Natvig D."/>
            <person name="Lalanne C."/>
            <person name="Gautier V."/>
            <person name="Ament-Velasquez S.L."/>
            <person name="Kruys A."/>
            <person name="Hutchinson M.I."/>
            <person name="Powell A.J."/>
            <person name="Barry K."/>
            <person name="Miller A.N."/>
            <person name="Grigoriev I.V."/>
            <person name="Debuchy R."/>
            <person name="Gladieux P."/>
            <person name="Thoren M.H."/>
            <person name="Johannesson H."/>
        </authorList>
    </citation>
    <scope>NUCLEOTIDE SEQUENCE</scope>
    <source>
        <strain evidence="2">CBS 540.89</strain>
    </source>
</reference>
<accession>A0AA40EMD2</accession>
<keyword evidence="1" id="KW-0732">Signal</keyword>
<dbReference type="EMBL" id="JAUKTV010000003">
    <property type="protein sequence ID" value="KAK0741999.1"/>
    <property type="molecule type" value="Genomic_DNA"/>
</dbReference>
<gene>
    <name evidence="2" type="ORF">B0T21DRAFT_283431</name>
</gene>
<keyword evidence="3" id="KW-1185">Reference proteome</keyword>
<organism evidence="2 3">
    <name type="scientific">Apiosordaria backusii</name>
    <dbReference type="NCBI Taxonomy" id="314023"/>
    <lineage>
        <taxon>Eukaryota</taxon>
        <taxon>Fungi</taxon>
        <taxon>Dikarya</taxon>
        <taxon>Ascomycota</taxon>
        <taxon>Pezizomycotina</taxon>
        <taxon>Sordariomycetes</taxon>
        <taxon>Sordariomycetidae</taxon>
        <taxon>Sordariales</taxon>
        <taxon>Lasiosphaeriaceae</taxon>
        <taxon>Apiosordaria</taxon>
    </lineage>
</organism>
<evidence type="ECO:0000313" key="3">
    <source>
        <dbReference type="Proteomes" id="UP001172159"/>
    </source>
</evidence>
<protein>
    <submittedName>
        <fullName evidence="2">Uncharacterized protein</fullName>
    </submittedName>
</protein>
<proteinExistence type="predicted"/>